<evidence type="ECO:0000313" key="2">
    <source>
        <dbReference type="EMBL" id="OAQ79483.1"/>
    </source>
</evidence>
<dbReference type="AlphaFoldDB" id="A0A179GQ84"/>
<feature type="compositionally biased region" description="Basic and acidic residues" evidence="1">
    <location>
        <begin position="148"/>
        <end position="159"/>
    </location>
</feature>
<feature type="region of interest" description="Disordered" evidence="1">
    <location>
        <begin position="148"/>
        <end position="169"/>
    </location>
</feature>
<name>A0A179GQ84_PURLI</name>
<gene>
    <name evidence="2" type="ORF">VFPFJ_09969</name>
</gene>
<sequence>MYLSTTSARSKLLSACGPHFNIIVMMIARSRADVGGMFPPGLVERLSGIALPAVPEQTPQHAERVGAPRIEAVTRLVLEEAGGRRHAGAGDPDAHFHQGHEEDGVDPECVVVEASVQFVFEVYAYAHQPSGKDGHHANLFLGAEAQLGDRNERKNKDVGVQEQASRGNRNGHVEALSVAIV</sequence>
<proteinExistence type="predicted"/>
<protein>
    <submittedName>
        <fullName evidence="2">Uncharacterized protein</fullName>
    </submittedName>
</protein>
<organism evidence="2 3">
    <name type="scientific">Purpureocillium lilacinum</name>
    <name type="common">Paecilomyces lilacinus</name>
    <dbReference type="NCBI Taxonomy" id="33203"/>
    <lineage>
        <taxon>Eukaryota</taxon>
        <taxon>Fungi</taxon>
        <taxon>Dikarya</taxon>
        <taxon>Ascomycota</taxon>
        <taxon>Pezizomycotina</taxon>
        <taxon>Sordariomycetes</taxon>
        <taxon>Hypocreomycetidae</taxon>
        <taxon>Hypocreales</taxon>
        <taxon>Ophiocordycipitaceae</taxon>
        <taxon>Purpureocillium</taxon>
    </lineage>
</organism>
<reference evidence="2 3" key="1">
    <citation type="submission" date="2016-02" db="EMBL/GenBank/DDBJ databases">
        <title>Biosynthesis of antibiotic leucinostatins and their inhibition on Phytophthora in bio-control Purpureocillium lilacinum.</title>
        <authorList>
            <person name="Wang G."/>
            <person name="Liu Z."/>
            <person name="Lin R."/>
            <person name="Li E."/>
            <person name="Mao Z."/>
            <person name="Ling J."/>
            <person name="Yin W."/>
            <person name="Xie B."/>
        </authorList>
    </citation>
    <scope>NUCLEOTIDE SEQUENCE [LARGE SCALE GENOMIC DNA]</scope>
    <source>
        <strain evidence="2">PLFJ-1</strain>
    </source>
</reference>
<dbReference type="EMBL" id="LSBI01000010">
    <property type="protein sequence ID" value="OAQ79483.1"/>
    <property type="molecule type" value="Genomic_DNA"/>
</dbReference>
<evidence type="ECO:0000313" key="3">
    <source>
        <dbReference type="Proteomes" id="UP000078340"/>
    </source>
</evidence>
<accession>A0A179GQ84</accession>
<dbReference type="Proteomes" id="UP000078340">
    <property type="component" value="Unassembled WGS sequence"/>
</dbReference>
<evidence type="ECO:0000256" key="1">
    <source>
        <dbReference type="SAM" id="MobiDB-lite"/>
    </source>
</evidence>
<comment type="caution">
    <text evidence="2">The sequence shown here is derived from an EMBL/GenBank/DDBJ whole genome shotgun (WGS) entry which is preliminary data.</text>
</comment>